<dbReference type="SUPFAM" id="SSF51246">
    <property type="entry name" value="Rudiment single hybrid motif"/>
    <property type="match status" value="1"/>
</dbReference>
<dbReference type="InterPro" id="IPR011054">
    <property type="entry name" value="Rudment_hybrid_motif"/>
</dbReference>
<dbReference type="Proteomes" id="UP000287033">
    <property type="component" value="Unassembled WGS sequence"/>
</dbReference>
<dbReference type="InterPro" id="IPR011764">
    <property type="entry name" value="Biotin_carboxylation_dom"/>
</dbReference>
<dbReference type="AlphaFoldDB" id="A0A401RRE7"/>
<evidence type="ECO:0000313" key="6">
    <source>
        <dbReference type="Proteomes" id="UP000287033"/>
    </source>
</evidence>
<dbReference type="InterPro" id="IPR005482">
    <property type="entry name" value="Biotin_COase_C"/>
</dbReference>
<reference evidence="5 6" key="1">
    <citation type="journal article" date="2018" name="Nat. Ecol. Evol.">
        <title>Shark genomes provide insights into elasmobranch evolution and the origin of vertebrates.</title>
        <authorList>
            <person name="Hara Y"/>
            <person name="Yamaguchi K"/>
            <person name="Onimaru K"/>
            <person name="Kadota M"/>
            <person name="Koyanagi M"/>
            <person name="Keeley SD"/>
            <person name="Tatsumi K"/>
            <person name="Tanaka K"/>
            <person name="Motone F"/>
            <person name="Kageyama Y"/>
            <person name="Nozu R"/>
            <person name="Adachi N"/>
            <person name="Nishimura O"/>
            <person name="Nakagawa R"/>
            <person name="Tanegashima C"/>
            <person name="Kiyatake I"/>
            <person name="Matsumoto R"/>
            <person name="Murakumo K"/>
            <person name="Nishida K"/>
            <person name="Terakita A"/>
            <person name="Kuratani S"/>
            <person name="Sato K"/>
            <person name="Hyodo S Kuraku.S."/>
        </authorList>
    </citation>
    <scope>NUCLEOTIDE SEQUENCE [LARGE SCALE GENOMIC DNA]</scope>
</reference>
<dbReference type="GO" id="GO:0006094">
    <property type="term" value="P:gluconeogenesis"/>
    <property type="evidence" value="ECO:0007669"/>
    <property type="project" value="TreeGrafter"/>
</dbReference>
<evidence type="ECO:0000256" key="1">
    <source>
        <dbReference type="ARBA" id="ARBA00022598"/>
    </source>
</evidence>
<evidence type="ECO:0000256" key="3">
    <source>
        <dbReference type="ARBA" id="ARBA00022840"/>
    </source>
</evidence>
<gene>
    <name evidence="5" type="ORF">chiPu_0019245</name>
</gene>
<dbReference type="GO" id="GO:0005524">
    <property type="term" value="F:ATP binding"/>
    <property type="evidence" value="ECO:0007669"/>
    <property type="project" value="UniProtKB-KW"/>
</dbReference>
<feature type="domain" description="Biotin carboxylation" evidence="4">
    <location>
        <begin position="1"/>
        <end position="182"/>
    </location>
</feature>
<evidence type="ECO:0000259" key="4">
    <source>
        <dbReference type="PROSITE" id="PS50979"/>
    </source>
</evidence>
<evidence type="ECO:0000313" key="5">
    <source>
        <dbReference type="EMBL" id="GCC20680.1"/>
    </source>
</evidence>
<keyword evidence="2" id="KW-0547">Nucleotide-binding</keyword>
<dbReference type="GO" id="GO:0004736">
    <property type="term" value="F:pyruvate carboxylase activity"/>
    <property type="evidence" value="ECO:0007669"/>
    <property type="project" value="TreeGrafter"/>
</dbReference>
<name>A0A401RRE7_CHIPU</name>
<dbReference type="PROSITE" id="PS50979">
    <property type="entry name" value="BC"/>
    <property type="match status" value="1"/>
</dbReference>
<dbReference type="GO" id="GO:0005737">
    <property type="term" value="C:cytoplasm"/>
    <property type="evidence" value="ECO:0007669"/>
    <property type="project" value="TreeGrafter"/>
</dbReference>
<proteinExistence type="predicted"/>
<keyword evidence="1" id="KW-0436">Ligase</keyword>
<keyword evidence="3" id="KW-0067">ATP-binding</keyword>
<dbReference type="Gene3D" id="3.30.470.20">
    <property type="entry name" value="ATP-grasp fold, B domain"/>
    <property type="match status" value="1"/>
</dbReference>
<evidence type="ECO:0000256" key="2">
    <source>
        <dbReference type="ARBA" id="ARBA00022741"/>
    </source>
</evidence>
<dbReference type="PANTHER" id="PTHR43778:SF2">
    <property type="entry name" value="PYRUVATE CARBOXYLASE, MITOCHONDRIAL"/>
    <property type="match status" value="1"/>
</dbReference>
<comment type="caution">
    <text evidence="5">The sequence shown here is derived from an EMBL/GenBank/DDBJ whole genome shotgun (WGS) entry which is preliminary data.</text>
</comment>
<dbReference type="SMART" id="SM00878">
    <property type="entry name" value="Biotin_carb_C"/>
    <property type="match status" value="1"/>
</dbReference>
<dbReference type="PANTHER" id="PTHR43778">
    <property type="entry name" value="PYRUVATE CARBOXYLASE"/>
    <property type="match status" value="1"/>
</dbReference>
<keyword evidence="6" id="KW-1185">Reference proteome</keyword>
<sequence length="293" mass="32368">MMVDGGGWPRNIEGRERLLVSGVGRSNKSVDLVHAQIHVTEGKSLPDLGLKQENIRINGSAIQCRVTTEDPARGFQPDTGRIEVFRSGEGMGIRLDTASAFQGALISPHYDSLLVKVIAHGKDHPTAASKLNRALAEFRIRGVKNSPHRNRTAVSERLRVLVAAGMFARSVMDCKTRRGVTQAGRIPMERCDCNENPGYVQGMVPVDCDRGRQWVAVALWETEQNRVMLGDVSFHSRGTRTRSCGSKSSRFSDTDENFSLLDVRPCVEHSVSVWRIVEMTQSCRLIGKAGLRS</sequence>
<dbReference type="OrthoDB" id="196847at2759"/>
<dbReference type="STRING" id="137246.A0A401RRE7"/>
<accession>A0A401RRE7</accession>
<organism evidence="5 6">
    <name type="scientific">Chiloscyllium punctatum</name>
    <name type="common">Brownbanded bambooshark</name>
    <name type="synonym">Hemiscyllium punctatum</name>
    <dbReference type="NCBI Taxonomy" id="137246"/>
    <lineage>
        <taxon>Eukaryota</taxon>
        <taxon>Metazoa</taxon>
        <taxon>Chordata</taxon>
        <taxon>Craniata</taxon>
        <taxon>Vertebrata</taxon>
        <taxon>Chondrichthyes</taxon>
        <taxon>Elasmobranchii</taxon>
        <taxon>Galeomorphii</taxon>
        <taxon>Galeoidea</taxon>
        <taxon>Orectolobiformes</taxon>
        <taxon>Hemiscylliidae</taxon>
        <taxon>Chiloscyllium</taxon>
    </lineage>
</organism>
<protein>
    <recommendedName>
        <fullName evidence="4">Biotin carboxylation domain-containing protein</fullName>
    </recommendedName>
</protein>
<dbReference type="InterPro" id="IPR055268">
    <property type="entry name" value="PCB-like"/>
</dbReference>
<dbReference type="EMBL" id="BEZZ01001893">
    <property type="protein sequence ID" value="GCC20680.1"/>
    <property type="molecule type" value="Genomic_DNA"/>
</dbReference>
<dbReference type="Pfam" id="PF02785">
    <property type="entry name" value="Biotin_carb_C"/>
    <property type="match status" value="1"/>
</dbReference>